<comment type="subcellular location">
    <subcellularLocation>
        <location evidence="1">Cytoplasm</location>
    </subcellularLocation>
</comment>
<evidence type="ECO:0000313" key="4">
    <source>
        <dbReference type="EMBL" id="AIA83190.1"/>
    </source>
</evidence>
<dbReference type="Proteomes" id="UP000026988">
    <property type="component" value="Genome"/>
</dbReference>
<evidence type="ECO:0000256" key="2">
    <source>
        <dbReference type="ARBA" id="ARBA00005718"/>
    </source>
</evidence>
<dbReference type="Pfam" id="PF04358">
    <property type="entry name" value="DsrC"/>
    <property type="match status" value="1"/>
</dbReference>
<dbReference type="InterPro" id="IPR042072">
    <property type="entry name" value="DsrC-like_C"/>
</dbReference>
<dbReference type="InterPro" id="IPR043163">
    <property type="entry name" value="DsrC-like_N"/>
</dbReference>
<dbReference type="InterPro" id="IPR025526">
    <property type="entry name" value="DsrC-like_dom_sf"/>
</dbReference>
<evidence type="ECO:0000256" key="3">
    <source>
        <dbReference type="ARBA" id="ARBA00022490"/>
    </source>
</evidence>
<dbReference type="Proteomes" id="UP000242360">
    <property type="component" value="Segment"/>
</dbReference>
<dbReference type="Gene3D" id="1.10.10.370">
    <property type="entry name" value="DsrC-like protein, C-terminal domain"/>
    <property type="match status" value="1"/>
</dbReference>
<dbReference type="Gene3D" id="3.30.1420.10">
    <property type="match status" value="1"/>
</dbReference>
<dbReference type="SUPFAM" id="SSF69721">
    <property type="entry name" value="DsrC, the gamma subunit of dissimilatory sulfite reductase"/>
    <property type="match status" value="1"/>
</dbReference>
<comment type="similarity">
    <text evidence="2">Belongs to the DsrC/TusE family.</text>
</comment>
<evidence type="ECO:0000313" key="7">
    <source>
        <dbReference type="Proteomes" id="UP000242360"/>
    </source>
</evidence>
<evidence type="ECO:0000313" key="5">
    <source>
        <dbReference type="EMBL" id="AIA83240.1"/>
    </source>
</evidence>
<dbReference type="PIRSF" id="PIRSF006223">
    <property type="entry name" value="DsrC_TusE"/>
    <property type="match status" value="1"/>
</dbReference>
<sequence length="96" mass="10875">MGLDRTGNGYLIDPTIWSEEVMHEMAKEDELKLTDSMVTQITKAREYFEENSSVPPIRTFAKYVGIDKGKLFKEWLTGPMKPITKYGGMPQPTGCV</sequence>
<dbReference type="KEGG" id="vg:26673048"/>
<dbReference type="GeneID" id="26673048"/>
<name>A0A060BH02_9CAUD</name>
<accession>A0A060BH02</accession>
<dbReference type="EMBL" id="KJ183193">
    <property type="protein sequence ID" value="AIA83240.1"/>
    <property type="molecule type" value="Genomic_DNA"/>
</dbReference>
<dbReference type="RefSeq" id="YP_009042158.1">
    <property type="nucleotide sequence ID" value="NC_024329.1"/>
</dbReference>
<dbReference type="InterPro" id="IPR007453">
    <property type="entry name" value="DsrC/TusE"/>
</dbReference>
<organism evidence="4 7">
    <name type="scientific">Lauvirus lau218</name>
    <dbReference type="NCBI Taxonomy" id="1465639"/>
    <lineage>
        <taxon>Viruses</taxon>
        <taxon>Duplodnaviria</taxon>
        <taxon>Heunggongvirae</taxon>
        <taxon>Uroviricota</taxon>
        <taxon>Caudoviricetes</taxon>
        <taxon>Autographivirales</taxon>
        <taxon>Lauvirus</taxon>
    </lineage>
</organism>
<proteinExistence type="inferred from homology"/>
<dbReference type="NCBIfam" id="TIGR03342">
    <property type="entry name" value="dsrC_tusE_dsvC"/>
    <property type="match status" value="1"/>
</dbReference>
<keyword evidence="3" id="KW-0963">Cytoplasm</keyword>
<dbReference type="EMBL" id="KJ183192">
    <property type="protein sequence ID" value="AIA83190.1"/>
    <property type="molecule type" value="Genomic_DNA"/>
</dbReference>
<protein>
    <submittedName>
        <fullName evidence="5">Sulfur transfer protein, DsrC</fullName>
    </submittedName>
    <submittedName>
        <fullName evidence="4">Sulfur transfer protein, rdsrC</fullName>
    </submittedName>
</protein>
<reference evidence="6 7" key="1">
    <citation type="submission" date="2014-01" db="EMBL/GenBank/DDBJ databases">
        <title>Sulfur oxidation genes in diverse deep-sea viruses.</title>
        <authorList>
            <person name="Anantharaman K."/>
            <person name="Duhaime M.B."/>
            <person name="Breier J.A."/>
            <person name="Toner B.M."/>
            <person name="Dick G.J."/>
        </authorList>
    </citation>
    <scope>NUCLEOTIDE SEQUENCE [LARGE SCALE GENOMIC DNA]</scope>
    <source>
        <strain evidence="4 7">KiloMoana</strain>
        <strain evidence="5">TahiMoana</strain>
    </source>
</reference>
<evidence type="ECO:0000313" key="6">
    <source>
        <dbReference type="Proteomes" id="UP000026988"/>
    </source>
</evidence>
<evidence type="ECO:0000256" key="1">
    <source>
        <dbReference type="ARBA" id="ARBA00004496"/>
    </source>
</evidence>